<dbReference type="GO" id="GO:0004630">
    <property type="term" value="F:phospholipase D activity"/>
    <property type="evidence" value="ECO:0007669"/>
    <property type="project" value="UniProtKB-EC"/>
</dbReference>
<dbReference type="EMBL" id="CP007453">
    <property type="protein sequence ID" value="AHM57594.1"/>
    <property type="molecule type" value="Genomic_DNA"/>
</dbReference>
<feature type="transmembrane region" description="Helical" evidence="7">
    <location>
        <begin position="55"/>
        <end position="74"/>
    </location>
</feature>
<reference evidence="9 10" key="1">
    <citation type="journal article" date="2014" name="Genome Announc.">
        <title>Complete Genome Sequence of Amino Acid-Utilizing Eubacterium acidaminophilum al-2 (DSM 3953).</title>
        <authorList>
            <person name="Poehlein A."/>
            <person name="Andreesen J.R."/>
            <person name="Daniel R."/>
        </authorList>
    </citation>
    <scope>NUCLEOTIDE SEQUENCE [LARGE SCALE GENOMIC DNA]</scope>
    <source>
        <strain evidence="9 10">DSM 3953</strain>
        <plasmid evidence="10">Plasmid EAL2_808p</plasmid>
    </source>
</reference>
<keyword evidence="4" id="KW-0378">Hydrolase</keyword>
<keyword evidence="7" id="KW-0812">Transmembrane</keyword>
<evidence type="ECO:0000256" key="2">
    <source>
        <dbReference type="ARBA" id="ARBA00008664"/>
    </source>
</evidence>
<accession>W8T785</accession>
<comment type="similarity">
    <text evidence="2">Belongs to the phospholipase D family.</text>
</comment>
<evidence type="ECO:0000256" key="1">
    <source>
        <dbReference type="ARBA" id="ARBA00000798"/>
    </source>
</evidence>
<evidence type="ECO:0000256" key="3">
    <source>
        <dbReference type="ARBA" id="ARBA00012027"/>
    </source>
</evidence>
<evidence type="ECO:0000313" key="9">
    <source>
        <dbReference type="EMBL" id="AHM57594.1"/>
    </source>
</evidence>
<dbReference type="CDD" id="cd09130">
    <property type="entry name" value="PLDc_unchar2_2"/>
    <property type="match status" value="1"/>
</dbReference>
<proteinExistence type="inferred from homology"/>
<dbReference type="AlphaFoldDB" id="W8T785"/>
<gene>
    <name evidence="9" type="ORF">EAL2_808p00880</name>
</gene>
<dbReference type="GO" id="GO:0016042">
    <property type="term" value="P:lipid catabolic process"/>
    <property type="evidence" value="ECO:0007669"/>
    <property type="project" value="UniProtKB-KW"/>
</dbReference>
<evidence type="ECO:0000259" key="8">
    <source>
        <dbReference type="Pfam" id="PF13091"/>
    </source>
</evidence>
<evidence type="ECO:0000313" key="10">
    <source>
        <dbReference type="Proteomes" id="UP000019591"/>
    </source>
</evidence>
<evidence type="ECO:0000256" key="6">
    <source>
        <dbReference type="ARBA" id="ARBA00023098"/>
    </source>
</evidence>
<protein>
    <recommendedName>
        <fullName evidence="3">phospholipase D</fullName>
        <ecNumber evidence="3">3.1.4.4</ecNumber>
    </recommendedName>
</protein>
<dbReference type="EC" id="3.1.4.4" evidence="3"/>
<dbReference type="Gene3D" id="3.30.870.10">
    <property type="entry name" value="Endonuclease Chain A"/>
    <property type="match status" value="2"/>
</dbReference>
<dbReference type="GO" id="GO:0016891">
    <property type="term" value="F:RNA endonuclease activity producing 5'-phosphomonoesters, hydrolytic mechanism"/>
    <property type="evidence" value="ECO:0007669"/>
    <property type="project" value="TreeGrafter"/>
</dbReference>
<organism evidence="9 10">
    <name type="scientific">Peptoclostridium acidaminophilum DSM 3953</name>
    <dbReference type="NCBI Taxonomy" id="1286171"/>
    <lineage>
        <taxon>Bacteria</taxon>
        <taxon>Bacillati</taxon>
        <taxon>Bacillota</taxon>
        <taxon>Clostridia</taxon>
        <taxon>Peptostreptococcales</taxon>
        <taxon>Peptoclostridiaceae</taxon>
        <taxon>Peptoclostridium</taxon>
    </lineage>
</organism>
<evidence type="ECO:0000256" key="5">
    <source>
        <dbReference type="ARBA" id="ARBA00022963"/>
    </source>
</evidence>
<keyword evidence="7" id="KW-0472">Membrane</keyword>
<dbReference type="InterPro" id="IPR025202">
    <property type="entry name" value="PLD-like_dom"/>
</dbReference>
<keyword evidence="5" id="KW-0442">Lipid degradation</keyword>
<dbReference type="PATRIC" id="fig|1286171.3.peg.2265"/>
<name>W8T785_PEPAC</name>
<sequence>MLPCNPFLCTLYIFMRTLFRIIMDIVRRLCYYRIQDYREKEHSMKTKRWGAYKRKNIILFLIIAALAVPLFFGWNTKMPKGTSYISPPSSVSDIRLLYDLTYLKDEELIHEQRILAEQIKMIEEAEDFVVADIFLYNDYYNLEKISFPNSTQKLTATMIAQKQKHPDLKAYLITDEINNSYGPALNEQFRQMEKSGINVIVTDSSKVRDSNPLYAGYFRTYFKHFAPGKRGWLKNPFGDNGPDVSIGNYLRLLNFKANHRKVLITEDSGMVSSSNPHDGSSYHSNIAFQFSGDAVSHLLEAEKAVAEFSGANLKDIEYSAPASPARKGAEVRILTEKKIKDKILENIKSTGNGDRIDIGMFYLSHRDIIKQLLLAAERGANIRIILDPNKDAFGFEKNGIPNRQVASELLKESKGKIQVRWYMTHGEQFHTKVITIHTKKQVVLIGGSANYTRRNLDNYNLETDLMVTVKEKDPLALDFEEYFDRIWENQNGTYTADFSEYQDDSLWKVLIYRFQEKTGLCTF</sequence>
<dbReference type="Pfam" id="PF13091">
    <property type="entry name" value="PLDc_2"/>
    <property type="match status" value="1"/>
</dbReference>
<keyword evidence="10" id="KW-1185">Reference proteome</keyword>
<comment type="catalytic activity">
    <reaction evidence="1">
        <text>a 1,2-diacyl-sn-glycero-3-phosphocholine + H2O = a 1,2-diacyl-sn-glycero-3-phosphate + choline + H(+)</text>
        <dbReference type="Rhea" id="RHEA:14445"/>
        <dbReference type="ChEBI" id="CHEBI:15354"/>
        <dbReference type="ChEBI" id="CHEBI:15377"/>
        <dbReference type="ChEBI" id="CHEBI:15378"/>
        <dbReference type="ChEBI" id="CHEBI:57643"/>
        <dbReference type="ChEBI" id="CHEBI:58608"/>
        <dbReference type="EC" id="3.1.4.4"/>
    </reaction>
</comment>
<dbReference type="SUPFAM" id="SSF56024">
    <property type="entry name" value="Phospholipase D/nuclease"/>
    <property type="match status" value="2"/>
</dbReference>
<dbReference type="KEGG" id="eac:EAL2_808p00880"/>
<dbReference type="eggNOG" id="COG1502">
    <property type="taxonomic scope" value="Bacteria"/>
</dbReference>
<dbReference type="InterPro" id="IPR051406">
    <property type="entry name" value="PLD_domain"/>
</dbReference>
<dbReference type="Proteomes" id="UP000019591">
    <property type="component" value="Plasmid EAL2_808p"/>
</dbReference>
<dbReference type="PANTHER" id="PTHR43856:SF1">
    <property type="entry name" value="MITOCHONDRIAL CARDIOLIPIN HYDROLASE"/>
    <property type="match status" value="1"/>
</dbReference>
<keyword evidence="6" id="KW-0443">Lipid metabolism</keyword>
<evidence type="ECO:0000256" key="4">
    <source>
        <dbReference type="ARBA" id="ARBA00022801"/>
    </source>
</evidence>
<dbReference type="HOGENOM" id="CLU_044580_0_0_9"/>
<keyword evidence="7" id="KW-1133">Transmembrane helix</keyword>
<evidence type="ECO:0000256" key="7">
    <source>
        <dbReference type="SAM" id="Phobius"/>
    </source>
</evidence>
<dbReference type="PANTHER" id="PTHR43856">
    <property type="entry name" value="CARDIOLIPIN HYDROLASE"/>
    <property type="match status" value="1"/>
</dbReference>
<keyword evidence="9" id="KW-0614">Plasmid</keyword>
<feature type="domain" description="Phospholipase D-like" evidence="8">
    <location>
        <begin position="344"/>
        <end position="487"/>
    </location>
</feature>
<geneLocation type="plasmid" evidence="9 10">
    <name>EAL2_808p</name>
</geneLocation>